<evidence type="ECO:0000256" key="1">
    <source>
        <dbReference type="SAM" id="MobiDB-lite"/>
    </source>
</evidence>
<keyword evidence="4" id="KW-1185">Reference proteome</keyword>
<geneLocation type="mitochondrion" evidence="3"/>
<reference evidence="3 5" key="2">
    <citation type="submission" date="2018-03" db="EMBL/GenBank/DDBJ databases">
        <authorList>
            <person name="Fogelqvist J."/>
        </authorList>
    </citation>
    <scope>NUCLEOTIDE SEQUENCE [LARGE SCALE GENOMIC DNA]</scope>
</reference>
<dbReference type="Proteomes" id="UP000290189">
    <property type="component" value="Unassembled WGS sequence"/>
</dbReference>
<dbReference type="EMBL" id="OVEO01000001">
    <property type="protein sequence ID" value="SPQ93414.1"/>
    <property type="molecule type" value="Genomic_DNA"/>
</dbReference>
<dbReference type="OrthoDB" id="2538345at2759"/>
<accession>A0A0G4ILH3</accession>
<dbReference type="PANTHER" id="PTHR34689">
    <property type="entry name" value="NUCLEIC ACID-BINDING PROTEIN"/>
    <property type="match status" value="1"/>
</dbReference>
<feature type="compositionally biased region" description="Basic residues" evidence="1">
    <location>
        <begin position="148"/>
        <end position="158"/>
    </location>
</feature>
<dbReference type="AlphaFoldDB" id="A0A0G4ILH3"/>
<feature type="compositionally biased region" description="Basic and acidic residues" evidence="1">
    <location>
        <begin position="159"/>
        <end position="178"/>
    </location>
</feature>
<name>A0A0G4ILH3_PLABS</name>
<evidence type="ECO:0000313" key="3">
    <source>
        <dbReference type="EMBL" id="SPQ93414.1"/>
    </source>
</evidence>
<gene>
    <name evidence="2" type="ORF">PBRA_004731</name>
    <name evidence="3" type="ORF">PLBR_LOCUS629</name>
</gene>
<feature type="compositionally biased region" description="Low complexity" evidence="1">
    <location>
        <begin position="18"/>
        <end position="33"/>
    </location>
</feature>
<feature type="region of interest" description="Disordered" evidence="1">
    <location>
        <begin position="143"/>
        <end position="178"/>
    </location>
</feature>
<dbReference type="EMBL" id="CDSF01000046">
    <property type="protein sequence ID" value="CEO96041.1"/>
    <property type="molecule type" value="Genomic_DNA"/>
</dbReference>
<proteinExistence type="predicted"/>
<sequence>MSSSPAMPLRRPPRSRSRSPSSSSSTSSGSDSSAYREKKRRRKEEKRQRKAEKKRLKKERKRASKPLTLTHQWGKYGIIRTSDKFTKANEFNAWLADVKEVVREELSLKEEADLFAQYTEDYNTATLPHKKYYDLARWEQKQLDKQAGKRSKKHKSRHKDQDDGKDGDSGQLRDEEVLRLERLRQMERKTQEAEHMRVQALVQSLKRAKGTQH</sequence>
<dbReference type="PANTHER" id="PTHR34689:SF1">
    <property type="entry name" value="NUCLEIC ACID-BINDING PROTEIN"/>
    <property type="match status" value="1"/>
</dbReference>
<evidence type="ECO:0000313" key="2">
    <source>
        <dbReference type="EMBL" id="CEO96041.1"/>
    </source>
</evidence>
<feature type="region of interest" description="Disordered" evidence="1">
    <location>
        <begin position="1"/>
        <end position="70"/>
    </location>
</feature>
<dbReference type="STRING" id="37360.A0A0G4ILH3"/>
<reference evidence="2 4" key="1">
    <citation type="submission" date="2015-02" db="EMBL/GenBank/DDBJ databases">
        <authorList>
            <person name="Chooi Y.-H."/>
        </authorList>
    </citation>
    <scope>NUCLEOTIDE SEQUENCE [LARGE SCALE GENOMIC DNA]</scope>
    <source>
        <strain evidence="2">E3</strain>
    </source>
</reference>
<evidence type="ECO:0000313" key="4">
    <source>
        <dbReference type="Proteomes" id="UP000039324"/>
    </source>
</evidence>
<dbReference type="OMA" id="VRHYNSI"/>
<organism evidence="2 4">
    <name type="scientific">Plasmodiophora brassicae</name>
    <name type="common">Clubroot disease agent</name>
    <dbReference type="NCBI Taxonomy" id="37360"/>
    <lineage>
        <taxon>Eukaryota</taxon>
        <taxon>Sar</taxon>
        <taxon>Rhizaria</taxon>
        <taxon>Endomyxa</taxon>
        <taxon>Phytomyxea</taxon>
        <taxon>Plasmodiophorida</taxon>
        <taxon>Plasmodiophoridae</taxon>
        <taxon>Plasmodiophora</taxon>
    </lineage>
</organism>
<dbReference type="Proteomes" id="UP000039324">
    <property type="component" value="Unassembled WGS sequence"/>
</dbReference>
<evidence type="ECO:0000313" key="5">
    <source>
        <dbReference type="Proteomes" id="UP000290189"/>
    </source>
</evidence>
<keyword evidence="3" id="KW-0496">Mitochondrion</keyword>
<protein>
    <submittedName>
        <fullName evidence="2">Uncharacterized protein</fullName>
    </submittedName>
</protein>
<feature type="compositionally biased region" description="Basic residues" evidence="1">
    <location>
        <begin position="37"/>
        <end position="64"/>
    </location>
</feature>